<dbReference type="InterPro" id="IPR021955">
    <property type="entry name" value="DUF3572"/>
</dbReference>
<sequence length="94" mass="10354">MQYSADAAETLALKVLTWLLGQDDLLPVFLGASGASEQDLRTRAAEPEFLGSVLDFLMMDDDWVVQFCEAETIPYEHPMLARAALPGGAQVHWT</sequence>
<gene>
    <name evidence="1" type="ORF">QO231_05920</name>
</gene>
<protein>
    <submittedName>
        <fullName evidence="1">DUF3572 domain-containing protein</fullName>
    </submittedName>
</protein>
<name>A0ABU3VB56_9RHOB</name>
<organism evidence="1 2">
    <name type="scientific">Sedimentitalea todarodis</name>
    <dbReference type="NCBI Taxonomy" id="1631240"/>
    <lineage>
        <taxon>Bacteria</taxon>
        <taxon>Pseudomonadati</taxon>
        <taxon>Pseudomonadota</taxon>
        <taxon>Alphaproteobacteria</taxon>
        <taxon>Rhodobacterales</taxon>
        <taxon>Paracoccaceae</taxon>
        <taxon>Sedimentitalea</taxon>
    </lineage>
</organism>
<dbReference type="Proteomes" id="UP001255416">
    <property type="component" value="Unassembled WGS sequence"/>
</dbReference>
<dbReference type="Pfam" id="PF12096">
    <property type="entry name" value="DUF3572"/>
    <property type="match status" value="1"/>
</dbReference>
<accession>A0ABU3VB56</accession>
<dbReference type="EMBL" id="JASMWN010000003">
    <property type="protein sequence ID" value="MDU9003391.1"/>
    <property type="molecule type" value="Genomic_DNA"/>
</dbReference>
<proteinExistence type="predicted"/>
<comment type="caution">
    <text evidence="1">The sequence shown here is derived from an EMBL/GenBank/DDBJ whole genome shotgun (WGS) entry which is preliminary data.</text>
</comment>
<evidence type="ECO:0000313" key="1">
    <source>
        <dbReference type="EMBL" id="MDU9003391.1"/>
    </source>
</evidence>
<reference evidence="2" key="1">
    <citation type="submission" date="2023-05" db="EMBL/GenBank/DDBJ databases">
        <title>Sedimentitalea sp. nov. JM2-8.</title>
        <authorList>
            <person name="Huang J."/>
        </authorList>
    </citation>
    <scope>NUCLEOTIDE SEQUENCE [LARGE SCALE GENOMIC DNA]</scope>
    <source>
        <strain evidence="2">KHS03</strain>
    </source>
</reference>
<evidence type="ECO:0000313" key="2">
    <source>
        <dbReference type="Proteomes" id="UP001255416"/>
    </source>
</evidence>
<dbReference type="RefSeq" id="WP_316774245.1">
    <property type="nucleotide sequence ID" value="NZ_JASMWN010000003.1"/>
</dbReference>
<keyword evidence="2" id="KW-1185">Reference proteome</keyword>